<dbReference type="EMBL" id="BSXW01000436">
    <property type="protein sequence ID" value="GMF22267.1"/>
    <property type="molecule type" value="Genomic_DNA"/>
</dbReference>
<proteinExistence type="predicted"/>
<organism evidence="2 3">
    <name type="scientific">Phytophthora lilii</name>
    <dbReference type="NCBI Taxonomy" id="2077276"/>
    <lineage>
        <taxon>Eukaryota</taxon>
        <taxon>Sar</taxon>
        <taxon>Stramenopiles</taxon>
        <taxon>Oomycota</taxon>
        <taxon>Peronosporomycetes</taxon>
        <taxon>Peronosporales</taxon>
        <taxon>Peronosporaceae</taxon>
        <taxon>Phytophthora</taxon>
    </lineage>
</organism>
<feature type="region of interest" description="Disordered" evidence="1">
    <location>
        <begin position="154"/>
        <end position="189"/>
    </location>
</feature>
<gene>
    <name evidence="2" type="ORF">Plil01_000885300</name>
</gene>
<feature type="region of interest" description="Disordered" evidence="1">
    <location>
        <begin position="102"/>
        <end position="142"/>
    </location>
</feature>
<feature type="compositionally biased region" description="Polar residues" evidence="1">
    <location>
        <begin position="243"/>
        <end position="252"/>
    </location>
</feature>
<feature type="region of interest" description="Disordered" evidence="1">
    <location>
        <begin position="211"/>
        <end position="301"/>
    </location>
</feature>
<comment type="caution">
    <text evidence="2">The sequence shown here is derived from an EMBL/GenBank/DDBJ whole genome shotgun (WGS) entry which is preliminary data.</text>
</comment>
<feature type="compositionally biased region" description="Basic and acidic residues" evidence="1">
    <location>
        <begin position="270"/>
        <end position="280"/>
    </location>
</feature>
<evidence type="ECO:0000313" key="3">
    <source>
        <dbReference type="Proteomes" id="UP001165083"/>
    </source>
</evidence>
<evidence type="ECO:0000313" key="2">
    <source>
        <dbReference type="EMBL" id="GMF22267.1"/>
    </source>
</evidence>
<accession>A0A9W6TY86</accession>
<dbReference type="AlphaFoldDB" id="A0A9W6TY86"/>
<feature type="compositionally biased region" description="Basic and acidic residues" evidence="1">
    <location>
        <begin position="102"/>
        <end position="128"/>
    </location>
</feature>
<keyword evidence="3" id="KW-1185">Reference proteome</keyword>
<name>A0A9W6TY86_9STRA</name>
<evidence type="ECO:0000256" key="1">
    <source>
        <dbReference type="SAM" id="MobiDB-lite"/>
    </source>
</evidence>
<dbReference type="Proteomes" id="UP001165083">
    <property type="component" value="Unassembled WGS sequence"/>
</dbReference>
<dbReference type="OrthoDB" id="129441at2759"/>
<reference evidence="2" key="1">
    <citation type="submission" date="2023-04" db="EMBL/GenBank/DDBJ databases">
        <title>Phytophthora lilii NBRC 32176.</title>
        <authorList>
            <person name="Ichikawa N."/>
            <person name="Sato H."/>
            <person name="Tonouchi N."/>
        </authorList>
    </citation>
    <scope>NUCLEOTIDE SEQUENCE</scope>
    <source>
        <strain evidence="2">NBRC 32176</strain>
    </source>
</reference>
<feature type="compositionally biased region" description="Polar residues" evidence="1">
    <location>
        <begin position="158"/>
        <end position="168"/>
    </location>
</feature>
<sequence>MDTSPGFAQQMDCVILAYQSDASVDVLNSVVTQNLWVQRRLVDGKGAVEADVETKKKDAETQTLAGEEFVKRKGVGGKGDKVRCRLKTTEEAATLHNVTADKDKVVTHKGGKKDSQTKKVNAESRASDATDPVSGDARTTPVDTTALETTIPAKAKSTHLSKSTSLCPQVTDKLSESSRMPGLNSTTKIDSRTLQADSIANTSTIKTKATVVSRPREWGKRKRLVTRNQLKPTKRVRKAPLQPSDQSSTATDNSDDEKAGLGKRTNWLSDKGRLTTKKVDANAASKPVQHDKPGSVQETSKMETLAMSSALKVVN</sequence>
<protein>
    <submittedName>
        <fullName evidence="2">Unnamed protein product</fullName>
    </submittedName>
</protein>